<comment type="caution">
    <text evidence="1">The sequence shown here is derived from an EMBL/GenBank/DDBJ whole genome shotgun (WGS) entry which is preliminary data.</text>
</comment>
<evidence type="ECO:0000313" key="1">
    <source>
        <dbReference type="EMBL" id="MQM07961.1"/>
    </source>
</evidence>
<gene>
    <name evidence="1" type="ORF">Taro_040814</name>
</gene>
<feature type="non-terminal residue" evidence="1">
    <location>
        <position position="1"/>
    </location>
</feature>
<dbReference type="EMBL" id="NMUH01004001">
    <property type="protein sequence ID" value="MQM07961.1"/>
    <property type="molecule type" value="Genomic_DNA"/>
</dbReference>
<dbReference type="AlphaFoldDB" id="A0A843WRI1"/>
<evidence type="ECO:0000313" key="2">
    <source>
        <dbReference type="Proteomes" id="UP000652761"/>
    </source>
</evidence>
<sequence length="136" mass="15697">ATDAMAYGHRFAQTGITFHSIIGITYKTPIRNRQSEALDAPLLPQAIRRRFGVENLRFALQNLILADDLPYSKRLPRLRESLAETTRRAAQSQRLEVVFNSTRDLLPRIGPPRRSTARWFHEIPFRGQNSPPERVY</sequence>
<accession>A0A843WRI1</accession>
<protein>
    <submittedName>
        <fullName evidence="1">Uncharacterized protein</fullName>
    </submittedName>
</protein>
<name>A0A843WRI1_COLES</name>
<keyword evidence="2" id="KW-1185">Reference proteome</keyword>
<dbReference type="Proteomes" id="UP000652761">
    <property type="component" value="Unassembled WGS sequence"/>
</dbReference>
<proteinExistence type="predicted"/>
<organism evidence="1 2">
    <name type="scientific">Colocasia esculenta</name>
    <name type="common">Wild taro</name>
    <name type="synonym">Arum esculentum</name>
    <dbReference type="NCBI Taxonomy" id="4460"/>
    <lineage>
        <taxon>Eukaryota</taxon>
        <taxon>Viridiplantae</taxon>
        <taxon>Streptophyta</taxon>
        <taxon>Embryophyta</taxon>
        <taxon>Tracheophyta</taxon>
        <taxon>Spermatophyta</taxon>
        <taxon>Magnoliopsida</taxon>
        <taxon>Liliopsida</taxon>
        <taxon>Araceae</taxon>
        <taxon>Aroideae</taxon>
        <taxon>Colocasieae</taxon>
        <taxon>Colocasia</taxon>
    </lineage>
</organism>
<reference evidence="1" key="1">
    <citation type="submission" date="2017-07" db="EMBL/GenBank/DDBJ databases">
        <title>Taro Niue Genome Assembly and Annotation.</title>
        <authorList>
            <person name="Atibalentja N."/>
            <person name="Keating K."/>
            <person name="Fields C.J."/>
        </authorList>
    </citation>
    <scope>NUCLEOTIDE SEQUENCE</scope>
    <source>
        <strain evidence="1">Niue_2</strain>
        <tissue evidence="1">Leaf</tissue>
    </source>
</reference>